<evidence type="ECO:0000313" key="6">
    <source>
        <dbReference type="Proteomes" id="UP000321787"/>
    </source>
</evidence>
<dbReference type="InterPro" id="IPR037049">
    <property type="entry name" value="DUF1214_C_sf"/>
</dbReference>
<feature type="domain" description="DUF1214" evidence="2">
    <location>
        <begin position="344"/>
        <end position="451"/>
    </location>
</feature>
<dbReference type="PANTHER" id="PTHR36509">
    <property type="entry name" value="BLL3101 PROTEIN"/>
    <property type="match status" value="1"/>
</dbReference>
<dbReference type="EMBL" id="WOBN01000014">
    <property type="protein sequence ID" value="MUK49336.1"/>
    <property type="molecule type" value="Genomic_DNA"/>
</dbReference>
<dbReference type="EMBL" id="BJTZ01000017">
    <property type="protein sequence ID" value="GEK14564.1"/>
    <property type="molecule type" value="Genomic_DNA"/>
</dbReference>
<evidence type="ECO:0000259" key="3">
    <source>
        <dbReference type="Pfam" id="PF06863"/>
    </source>
</evidence>
<dbReference type="SUPFAM" id="SSF160935">
    <property type="entry name" value="VPA0735-like"/>
    <property type="match status" value="1"/>
</dbReference>
<protein>
    <submittedName>
        <fullName evidence="5">DUF1214 domain-containing protein</fullName>
    </submittedName>
    <submittedName>
        <fullName evidence="4">Phosphatidylserine decarboxylase</fullName>
    </submittedName>
</protein>
<keyword evidence="1" id="KW-0732">Signal</keyword>
<gene>
    <name evidence="4" type="ORF">AFI02nite_26000</name>
    <name evidence="5" type="ORF">GNP88_09130</name>
</gene>
<dbReference type="Pfam" id="PF06742">
    <property type="entry name" value="DUF1214"/>
    <property type="match status" value="1"/>
</dbReference>
<evidence type="ECO:0000313" key="4">
    <source>
        <dbReference type="EMBL" id="GEK14564.1"/>
    </source>
</evidence>
<comment type="caution">
    <text evidence="4">The sequence shown here is derived from an EMBL/GenBank/DDBJ whole genome shotgun (WGS) entry which is preliminary data.</text>
</comment>
<dbReference type="InterPro" id="IPR037050">
    <property type="entry name" value="DUF1254_sf"/>
</dbReference>
<dbReference type="Gene3D" id="2.60.120.600">
    <property type="entry name" value="Domain of unknown function DUF1214, C-terminal domain"/>
    <property type="match status" value="1"/>
</dbReference>
<dbReference type="Proteomes" id="UP000321787">
    <property type="component" value="Unassembled WGS sequence"/>
</dbReference>
<evidence type="ECO:0000313" key="7">
    <source>
        <dbReference type="Proteomes" id="UP000448038"/>
    </source>
</evidence>
<dbReference type="Pfam" id="PF06863">
    <property type="entry name" value="DUF1254"/>
    <property type="match status" value="1"/>
</dbReference>
<dbReference type="AlphaFoldDB" id="A0A510UIT9"/>
<evidence type="ECO:0000256" key="1">
    <source>
        <dbReference type="SAM" id="SignalP"/>
    </source>
</evidence>
<accession>A0A510UIT9</accession>
<evidence type="ECO:0000259" key="2">
    <source>
        <dbReference type="Pfam" id="PF06742"/>
    </source>
</evidence>
<feature type="signal peptide" evidence="1">
    <location>
        <begin position="1"/>
        <end position="23"/>
    </location>
</feature>
<dbReference type="Gene3D" id="2.60.40.1610">
    <property type="entry name" value="Domain of unknown function DUF1254"/>
    <property type="match status" value="1"/>
</dbReference>
<evidence type="ECO:0000313" key="5">
    <source>
        <dbReference type="EMBL" id="MUK49336.1"/>
    </source>
</evidence>
<organism evidence="4 6">
    <name type="scientific">Aliivibrio fischeri</name>
    <name type="common">Vibrio fischeri</name>
    <dbReference type="NCBI Taxonomy" id="668"/>
    <lineage>
        <taxon>Bacteria</taxon>
        <taxon>Pseudomonadati</taxon>
        <taxon>Pseudomonadota</taxon>
        <taxon>Gammaproteobacteria</taxon>
        <taxon>Vibrionales</taxon>
        <taxon>Vibrionaceae</taxon>
        <taxon>Aliivibrio</taxon>
    </lineage>
</organism>
<sequence>MMKKALMTTLIASSILSSTCVFSAQLTPVNPQEELAYNLGLQAFIYGAGPLTVAQVRAASTNVDAPMDNGSAPLNMMGKTLKLAGPEDRVVPTVNNDTLYSQSHINLNDTGPLVIEIPPTNNRYFIVQLLDDYSEAVGNLIEDNVGQDGGKFLLANKGWKGVEGGIPDGIDGVIESRTPLVWYIQRTGVSGNKDLAAALKIHDGFINYPLSELGKSHKPVQLTHAKTGISPVPQPKGLGWFSLIDKELRNNPIASDASIVDQFKYIGIGGDEPFNPDKLTEDQKKGLMRALNAAPQIIQYASRDLGTKNNGWAMMYEGGRYGNDFLSRASINFRAAGLNTKERALYPNRYTDSDDQQLSGKNKYRMTMPADAPAKAFWSLTMYDAKNLFMVPNSIDRYSISTNREDELIYNKDGSLTVCIQNTKPTDTNCNWLPAPKDDFYLHMRLYEPTQAVLDNTYALSQVIKQ</sequence>
<dbReference type="InterPro" id="IPR010621">
    <property type="entry name" value="DUF1214"/>
</dbReference>
<proteinExistence type="predicted"/>
<dbReference type="InterPro" id="IPR010679">
    <property type="entry name" value="DUF1254"/>
</dbReference>
<reference evidence="5 7" key="2">
    <citation type="submission" date="2019-11" db="EMBL/GenBank/DDBJ databases">
        <title>Using colonization assays and comparative genomics to discover symbiosis behaviors and factors in Vibrio fischeri.</title>
        <authorList>
            <person name="Bongrand C."/>
            <person name="Moriano-Gutierrez S."/>
            <person name="Arevalo P."/>
            <person name="Mcfall-Ngai M."/>
            <person name="Visick K."/>
            <person name="Polz M.F."/>
            <person name="Ruby E.G."/>
        </authorList>
    </citation>
    <scope>NUCLEOTIDE SEQUENCE [LARGE SCALE GENOMIC DNA]</scope>
    <source>
        <strain evidence="5">Emors.4.1</strain>
        <strain evidence="7">emors.4.1</strain>
    </source>
</reference>
<reference evidence="4 6" key="1">
    <citation type="submission" date="2019-07" db="EMBL/GenBank/DDBJ databases">
        <title>Whole genome shotgun sequence of Aliivibrio fischeri NBRC 101058.</title>
        <authorList>
            <person name="Hosoyama A."/>
            <person name="Uohara A."/>
            <person name="Ohji S."/>
            <person name="Ichikawa N."/>
        </authorList>
    </citation>
    <scope>NUCLEOTIDE SEQUENCE [LARGE SCALE GENOMIC DNA]</scope>
    <source>
        <strain evidence="4 6">NBRC 101058</strain>
    </source>
</reference>
<dbReference type="PANTHER" id="PTHR36509:SF2">
    <property type="entry name" value="BLL3101 PROTEIN"/>
    <property type="match status" value="1"/>
</dbReference>
<feature type="chain" id="PRO_5036363185" evidence="1">
    <location>
        <begin position="24"/>
        <end position="466"/>
    </location>
</feature>
<feature type="domain" description="DUF1254" evidence="3">
    <location>
        <begin position="75"/>
        <end position="209"/>
    </location>
</feature>
<name>A0A510UIT9_ALIFS</name>
<dbReference type="Proteomes" id="UP000448038">
    <property type="component" value="Unassembled WGS sequence"/>
</dbReference>